<protein>
    <submittedName>
        <fullName evidence="2">Uncharacterized protein</fullName>
    </submittedName>
</protein>
<dbReference type="RefSeq" id="WP_416343043.1">
    <property type="nucleotide sequence ID" value="NZ_JALQCY010000002.1"/>
</dbReference>
<feature type="region of interest" description="Disordered" evidence="1">
    <location>
        <begin position="30"/>
        <end position="50"/>
    </location>
</feature>
<organism evidence="2 3">
    <name type="scientific">Isoptericola peretonis</name>
    <dbReference type="NCBI Taxonomy" id="2918523"/>
    <lineage>
        <taxon>Bacteria</taxon>
        <taxon>Bacillati</taxon>
        <taxon>Actinomycetota</taxon>
        <taxon>Actinomycetes</taxon>
        <taxon>Micrococcales</taxon>
        <taxon>Promicromonosporaceae</taxon>
        <taxon>Isoptericola</taxon>
    </lineage>
</organism>
<name>A0ABT0J0Z6_9MICO</name>
<comment type="caution">
    <text evidence="2">The sequence shown here is derived from an EMBL/GenBank/DDBJ whole genome shotgun (WGS) entry which is preliminary data.</text>
</comment>
<feature type="compositionally biased region" description="Basic residues" evidence="1">
    <location>
        <begin position="41"/>
        <end position="50"/>
    </location>
</feature>
<evidence type="ECO:0000313" key="3">
    <source>
        <dbReference type="Proteomes" id="UP001651050"/>
    </source>
</evidence>
<sequence>MNEFLYYDEYRNREAELERALRRQAEVPVAPRGRDREARRAAARRRRAQRRPWGEVGVLARPWPQ</sequence>
<keyword evidence="3" id="KW-1185">Reference proteome</keyword>
<proteinExistence type="predicted"/>
<evidence type="ECO:0000256" key="1">
    <source>
        <dbReference type="SAM" id="MobiDB-lite"/>
    </source>
</evidence>
<evidence type="ECO:0000313" key="2">
    <source>
        <dbReference type="EMBL" id="MCK9793177.1"/>
    </source>
</evidence>
<dbReference type="Proteomes" id="UP001651050">
    <property type="component" value="Unassembled WGS sequence"/>
</dbReference>
<gene>
    <name evidence="2" type="ORF">M1843_05385</name>
</gene>
<reference evidence="2 3" key="1">
    <citation type="submission" date="2022-02" db="EMBL/GenBank/DDBJ databases">
        <title>The car tank lid bacteriome: a reservoir of bacteria with potential in bioremediation of fuel.</title>
        <authorList>
            <person name="Vidal-Verdu A."/>
            <person name="Gomez-Martinez D."/>
            <person name="Latorre-Perez A."/>
            <person name="Pereto J."/>
            <person name="Porcar M."/>
        </authorList>
    </citation>
    <scope>NUCLEOTIDE SEQUENCE [LARGE SCALE GENOMIC DNA]</scope>
    <source>
        <strain evidence="2 3">4D.3</strain>
    </source>
</reference>
<accession>A0ABT0J0Z6</accession>
<dbReference type="EMBL" id="JALQCY010000002">
    <property type="protein sequence ID" value="MCK9793177.1"/>
    <property type="molecule type" value="Genomic_DNA"/>
</dbReference>